<keyword evidence="2" id="KW-0472">Membrane</keyword>
<sequence>MSIIAARAPEESSSSSNQNNSGANPAIHGAGGDPKAALGAGPDPVAVSPVEIGIIVATVVVFILGMLLVLWCHQRKKTSATHTASTDRCGTVGEQSELGIGGVPLQQQDTKMEIYSLSPIQSKETGLDIREDGKQPAVFAIKDTPCVKPRPESSMEEHKDHYDPTKDNN</sequence>
<feature type="transmembrane region" description="Helical" evidence="2">
    <location>
        <begin position="52"/>
        <end position="72"/>
    </location>
</feature>
<evidence type="ECO:0000256" key="1">
    <source>
        <dbReference type="SAM" id="MobiDB-lite"/>
    </source>
</evidence>
<keyword evidence="2" id="KW-0812">Transmembrane</keyword>
<accession>A0A2C5X1Z8</accession>
<name>A0A2C5X1Z8_9PEZI</name>
<comment type="caution">
    <text evidence="3">The sequence shown here is derived from an EMBL/GenBank/DDBJ whole genome shotgun (WGS) entry which is preliminary data.</text>
</comment>
<evidence type="ECO:0000313" key="3">
    <source>
        <dbReference type="EMBL" id="PHH52073.1"/>
    </source>
</evidence>
<proteinExistence type="predicted"/>
<reference evidence="3 4" key="2">
    <citation type="journal article" date="2013" name="IMA Fungus">
        <title>IMA Genome-F 1: Ceratocystis fimbriata: Draft nuclear genome sequence for the plant pathogen, Ceratocystis fimbriata.</title>
        <authorList>
            <person name="Wilken P.M."/>
            <person name="Steenkamp E.T."/>
            <person name="Wingfield M.J."/>
            <person name="de Beer Z.W."/>
            <person name="Wingfield B.D."/>
        </authorList>
    </citation>
    <scope>NUCLEOTIDE SEQUENCE [LARGE SCALE GENOMIC DNA]</scope>
    <source>
        <strain evidence="3 4">CBS 114723</strain>
    </source>
</reference>
<keyword evidence="4" id="KW-1185">Reference proteome</keyword>
<feature type="compositionally biased region" description="Basic and acidic residues" evidence="1">
    <location>
        <begin position="149"/>
        <end position="169"/>
    </location>
</feature>
<feature type="compositionally biased region" description="Low complexity" evidence="1">
    <location>
        <begin position="12"/>
        <end position="21"/>
    </location>
</feature>
<gene>
    <name evidence="3" type="ORF">CFIMG_004055RAa</name>
</gene>
<feature type="region of interest" description="Disordered" evidence="1">
    <location>
        <begin position="140"/>
        <end position="169"/>
    </location>
</feature>
<feature type="region of interest" description="Disordered" evidence="1">
    <location>
        <begin position="1"/>
        <end position="35"/>
    </location>
</feature>
<protein>
    <submittedName>
        <fullName evidence="3">Uncharacterized protein</fullName>
    </submittedName>
</protein>
<evidence type="ECO:0000256" key="2">
    <source>
        <dbReference type="SAM" id="Phobius"/>
    </source>
</evidence>
<dbReference type="AlphaFoldDB" id="A0A2C5X1Z8"/>
<reference evidence="3 4" key="1">
    <citation type="journal article" date="2013" name="Fungal Biol.">
        <title>Analysis of microsatellite markers in the genome of the plant pathogen Ceratocystis fimbriata.</title>
        <authorList>
            <person name="Simpson M.C."/>
            <person name="Wilken P.M."/>
            <person name="Coetzee M.P."/>
            <person name="Wingfield M.J."/>
            <person name="Wingfield B.D."/>
        </authorList>
    </citation>
    <scope>NUCLEOTIDE SEQUENCE [LARGE SCALE GENOMIC DNA]</scope>
    <source>
        <strain evidence="3 4">CBS 114723</strain>
    </source>
</reference>
<evidence type="ECO:0000313" key="4">
    <source>
        <dbReference type="Proteomes" id="UP000222788"/>
    </source>
</evidence>
<dbReference type="Proteomes" id="UP000222788">
    <property type="component" value="Unassembled WGS sequence"/>
</dbReference>
<organism evidence="3 4">
    <name type="scientific">Ceratocystis fimbriata CBS 114723</name>
    <dbReference type="NCBI Taxonomy" id="1035309"/>
    <lineage>
        <taxon>Eukaryota</taxon>
        <taxon>Fungi</taxon>
        <taxon>Dikarya</taxon>
        <taxon>Ascomycota</taxon>
        <taxon>Pezizomycotina</taxon>
        <taxon>Sordariomycetes</taxon>
        <taxon>Hypocreomycetidae</taxon>
        <taxon>Microascales</taxon>
        <taxon>Ceratocystidaceae</taxon>
        <taxon>Ceratocystis</taxon>
    </lineage>
</organism>
<keyword evidence="2" id="KW-1133">Transmembrane helix</keyword>
<dbReference type="EMBL" id="APWK03000077">
    <property type="protein sequence ID" value="PHH52073.1"/>
    <property type="molecule type" value="Genomic_DNA"/>
</dbReference>